<organism evidence="5 6">
    <name type="scientific">Marinobacter xestospongiae</name>
    <dbReference type="NCBI Taxonomy" id="994319"/>
    <lineage>
        <taxon>Bacteria</taxon>
        <taxon>Pseudomonadati</taxon>
        <taxon>Pseudomonadota</taxon>
        <taxon>Gammaproteobacteria</taxon>
        <taxon>Pseudomonadales</taxon>
        <taxon>Marinobacteraceae</taxon>
        <taxon>Marinobacter</taxon>
    </lineage>
</organism>
<dbReference type="Gene3D" id="2.40.50.100">
    <property type="match status" value="1"/>
</dbReference>
<accession>A0ABU3VXR2</accession>
<dbReference type="InterPro" id="IPR050465">
    <property type="entry name" value="UPF0194_transport"/>
</dbReference>
<sequence length="398" mass="43076">MKSKGRWLFWSALAVLLLLAIWLASRPDPRWVDLVEASSGPLRVTIVEEGRTRVKDRYVVSSPVNGYLHRIDLDVGDALTAGQPLSWVDPMPVSVLDARSRAEAQARVKAAEASLESVRQEVSAAQADAELAASDYQRLLSLTESRFVSDEQLQQARAATSRAQAVVRSARFRQEVAVHELAAARTRLDISAGAAPQGEVLHQVAVRSPVKGAVLGLKREHEGVVNAGDPLVEVGDPAALEVVVEVLSFDAVKLSPGMAVELTGWGGDVLDARVRRVEPVGFEEVSALGVEERRVQVIVDLASPRQLWSALGDGYRVDAEFILWHGEEQLQVPASAVFRVDDGQGVFVVSDGIARLRPVQTGPGNGLMMVIEQGLASGERVVRHPDRDLSEGDPVRAR</sequence>
<comment type="caution">
    <text evidence="5">The sequence shown here is derived from an EMBL/GenBank/DDBJ whole genome shotgun (WGS) entry which is preliminary data.</text>
</comment>
<evidence type="ECO:0000256" key="3">
    <source>
        <dbReference type="SAM" id="Coils"/>
    </source>
</evidence>
<dbReference type="PANTHER" id="PTHR32347">
    <property type="entry name" value="EFFLUX SYSTEM COMPONENT YKNX-RELATED"/>
    <property type="match status" value="1"/>
</dbReference>
<dbReference type="EMBL" id="JAWIIJ010000006">
    <property type="protein sequence ID" value="MDV2079031.1"/>
    <property type="molecule type" value="Genomic_DNA"/>
</dbReference>
<evidence type="ECO:0000259" key="4">
    <source>
        <dbReference type="Pfam" id="PF25989"/>
    </source>
</evidence>
<dbReference type="Gene3D" id="1.10.287.470">
    <property type="entry name" value="Helix hairpin bin"/>
    <property type="match status" value="1"/>
</dbReference>
<dbReference type="Gene3D" id="2.40.420.20">
    <property type="match status" value="1"/>
</dbReference>
<keyword evidence="6" id="KW-1185">Reference proteome</keyword>
<reference evidence="5 6" key="1">
    <citation type="submission" date="2023-10" db="EMBL/GenBank/DDBJ databases">
        <title>Characteristics and mechanism of a salt-tolerant marine origin heterotrophic nitrifying- aerobic denitrifying bacteria Marinobacter xestospongiae HN1.</title>
        <authorList>
            <person name="Qi R."/>
        </authorList>
    </citation>
    <scope>NUCLEOTIDE SEQUENCE [LARGE SCALE GENOMIC DNA]</scope>
    <source>
        <strain evidence="5 6">HN1</strain>
    </source>
</reference>
<dbReference type="Pfam" id="PF25989">
    <property type="entry name" value="YknX_C"/>
    <property type="match status" value="1"/>
</dbReference>
<feature type="coiled-coil region" evidence="3">
    <location>
        <begin position="101"/>
        <end position="128"/>
    </location>
</feature>
<evidence type="ECO:0000256" key="2">
    <source>
        <dbReference type="ARBA" id="ARBA00023054"/>
    </source>
</evidence>
<dbReference type="Proteomes" id="UP001269819">
    <property type="component" value="Unassembled WGS sequence"/>
</dbReference>
<comment type="subcellular location">
    <subcellularLocation>
        <location evidence="1">Cell envelope</location>
    </subcellularLocation>
</comment>
<name>A0ABU3VXR2_9GAMM</name>
<dbReference type="PANTHER" id="PTHR32347:SF29">
    <property type="entry name" value="UPF0194 MEMBRANE PROTEIN YBHG"/>
    <property type="match status" value="1"/>
</dbReference>
<evidence type="ECO:0000313" key="5">
    <source>
        <dbReference type="EMBL" id="MDV2079031.1"/>
    </source>
</evidence>
<gene>
    <name evidence="5" type="ORF">RYS15_10050</name>
</gene>
<keyword evidence="2 3" id="KW-0175">Coiled coil</keyword>
<protein>
    <submittedName>
        <fullName evidence="5">HlyD family efflux transporter periplasmic adaptor subunit</fullName>
    </submittedName>
</protein>
<dbReference type="RefSeq" id="WP_316973679.1">
    <property type="nucleotide sequence ID" value="NZ_JAWIIJ010000006.1"/>
</dbReference>
<dbReference type="SUPFAM" id="SSF111369">
    <property type="entry name" value="HlyD-like secretion proteins"/>
    <property type="match status" value="1"/>
</dbReference>
<dbReference type="InterPro" id="IPR058637">
    <property type="entry name" value="YknX-like_C"/>
</dbReference>
<feature type="domain" description="YknX-like C-terminal permuted SH3-like" evidence="4">
    <location>
        <begin position="330"/>
        <end position="396"/>
    </location>
</feature>
<evidence type="ECO:0000256" key="1">
    <source>
        <dbReference type="ARBA" id="ARBA00004196"/>
    </source>
</evidence>
<proteinExistence type="predicted"/>
<evidence type="ECO:0000313" key="6">
    <source>
        <dbReference type="Proteomes" id="UP001269819"/>
    </source>
</evidence>